<evidence type="ECO:0000259" key="12">
    <source>
        <dbReference type="Pfam" id="PF07992"/>
    </source>
</evidence>
<dbReference type="EMBL" id="OUUY01000127">
    <property type="protein sequence ID" value="SPQ01876.1"/>
    <property type="molecule type" value="Genomic_DNA"/>
</dbReference>
<keyword evidence="5 8" id="KW-0520">NAD</keyword>
<evidence type="ECO:0000256" key="4">
    <source>
        <dbReference type="ARBA" id="ARBA00023002"/>
    </source>
</evidence>
<dbReference type="GO" id="GO:0006103">
    <property type="term" value="P:2-oxoglutarate metabolic process"/>
    <property type="evidence" value="ECO:0007669"/>
    <property type="project" value="TreeGrafter"/>
</dbReference>
<dbReference type="InterPro" id="IPR036188">
    <property type="entry name" value="FAD/NAD-bd_sf"/>
</dbReference>
<proteinExistence type="inferred from homology"/>
<feature type="domain" description="FAD/NAD(P)-binding" evidence="12">
    <location>
        <begin position="4"/>
        <end position="321"/>
    </location>
</feature>
<keyword evidence="3 8" id="KW-0274">FAD</keyword>
<evidence type="ECO:0000256" key="5">
    <source>
        <dbReference type="ARBA" id="ARBA00023027"/>
    </source>
</evidence>
<dbReference type="SUPFAM" id="SSF55424">
    <property type="entry name" value="FAD/NAD-linked reductases, dimerisation (C-terminal) domain"/>
    <property type="match status" value="1"/>
</dbReference>
<accession>A0A2U3QKD0</accession>
<keyword evidence="2 10" id="KW-0285">Flavoprotein</keyword>
<feature type="domain" description="Pyridine nucleotide-disulphide oxidoreductase dimerisation" evidence="11">
    <location>
        <begin position="342"/>
        <end position="447"/>
    </location>
</feature>
<dbReference type="InterPro" id="IPR012999">
    <property type="entry name" value="Pyr_OxRdtase_I_AS"/>
</dbReference>
<gene>
    <name evidence="13" type="ORF">NBG4_770007</name>
</gene>
<comment type="cofactor">
    <cofactor evidence="8">
        <name>FAD</name>
        <dbReference type="ChEBI" id="CHEBI:57692"/>
    </cofactor>
    <text evidence="8">Binds 1 FAD per subunit.</text>
</comment>
<dbReference type="PIRSF" id="PIRSF000350">
    <property type="entry name" value="Mercury_reductase_MerA"/>
    <property type="match status" value="1"/>
</dbReference>
<comment type="similarity">
    <text evidence="1 10">Belongs to the class-I pyridine nucleotide-disulfide oxidoreductase family.</text>
</comment>
<evidence type="ECO:0000256" key="3">
    <source>
        <dbReference type="ARBA" id="ARBA00022827"/>
    </source>
</evidence>
<dbReference type="GO" id="GO:0004148">
    <property type="term" value="F:dihydrolipoyl dehydrogenase (NADH) activity"/>
    <property type="evidence" value="ECO:0007669"/>
    <property type="project" value="TreeGrafter"/>
</dbReference>
<dbReference type="InterPro" id="IPR050151">
    <property type="entry name" value="Class-I_Pyr_Nuc-Dis_Oxidored"/>
</dbReference>
<evidence type="ECO:0000256" key="1">
    <source>
        <dbReference type="ARBA" id="ARBA00007532"/>
    </source>
</evidence>
<evidence type="ECO:0000313" key="14">
    <source>
        <dbReference type="Proteomes" id="UP000245125"/>
    </source>
</evidence>
<evidence type="ECO:0000256" key="6">
    <source>
        <dbReference type="ARBA" id="ARBA00023157"/>
    </source>
</evidence>
<sequence>MRIFDVVVVGAGDVGLNIVFNAASEGLKVALLDKGNVGGTCVNNGCVPSKTLIHAADRIMEIREASKLGISTKIADIDFRTVMGRMRGAVESGRNSIKQAIEETENISFFAGECHFLDDHTIETGRERIRGKKIFIASGTRPSMPPVKGLDKARYLTNESVLDLEERPDSMVFIGGGYVGLEYAHFFSALGAKVTIVDRNETLLHFEEPEISALLKSELEKRVRLHVGVETIEVKEADHVYKVHIRNIATGDTKEIFAETLMVAAGRKSNADLLHVENAGIETDKANFIRVDEYLRTNKQHIWSVGDAIGRAMFTHAGDKEAELAWHNATHRKKIKMDFGSVPHAVFTYPQIASVGLTEEKARKDHEVLVGKAHYSDTVMGAAMGETGGFAKAIVEKGAGRILGFHIIGPHAAMLIQEVVNALILGDDIKSVTGCMHIFPALSNLIPETLGNLE</sequence>
<evidence type="ECO:0000313" key="13">
    <source>
        <dbReference type="EMBL" id="SPQ01876.1"/>
    </source>
</evidence>
<keyword evidence="4 10" id="KW-0560">Oxidoreductase</keyword>
<dbReference type="Gene3D" id="3.50.50.60">
    <property type="entry name" value="FAD/NAD(P)-binding domain"/>
    <property type="match status" value="2"/>
</dbReference>
<dbReference type="InterPro" id="IPR004099">
    <property type="entry name" value="Pyr_nucl-diS_OxRdtase_dimer"/>
</dbReference>
<dbReference type="InterPro" id="IPR023753">
    <property type="entry name" value="FAD/NAD-binding_dom"/>
</dbReference>
<evidence type="ECO:0000256" key="7">
    <source>
        <dbReference type="ARBA" id="ARBA00023284"/>
    </source>
</evidence>
<keyword evidence="8" id="KW-0547">Nucleotide-binding</keyword>
<reference evidence="14" key="1">
    <citation type="submission" date="2018-03" db="EMBL/GenBank/DDBJ databases">
        <authorList>
            <person name="Zecchin S."/>
        </authorList>
    </citation>
    <scope>NUCLEOTIDE SEQUENCE [LARGE SCALE GENOMIC DNA]</scope>
</reference>
<dbReference type="AlphaFoldDB" id="A0A2U3QKD0"/>
<name>A0A2U3QKD0_9BACT</name>
<dbReference type="InterPro" id="IPR016156">
    <property type="entry name" value="FAD/NAD-linked_Rdtase_dimer_sf"/>
</dbReference>
<dbReference type="SUPFAM" id="SSF51905">
    <property type="entry name" value="FAD/NAD(P)-binding domain"/>
    <property type="match status" value="1"/>
</dbReference>
<dbReference type="GO" id="GO:0050660">
    <property type="term" value="F:flavin adenine dinucleotide binding"/>
    <property type="evidence" value="ECO:0007669"/>
    <property type="project" value="TreeGrafter"/>
</dbReference>
<feature type="binding site" evidence="8">
    <location>
        <position position="50"/>
    </location>
    <ligand>
        <name>FAD</name>
        <dbReference type="ChEBI" id="CHEBI:57692"/>
    </ligand>
</feature>
<keyword evidence="14" id="KW-1185">Reference proteome</keyword>
<dbReference type="InterPro" id="IPR001100">
    <property type="entry name" value="Pyr_nuc-diS_OxRdtase"/>
</dbReference>
<evidence type="ECO:0000256" key="2">
    <source>
        <dbReference type="ARBA" id="ARBA00022630"/>
    </source>
</evidence>
<feature type="binding site" evidence="8">
    <location>
        <position position="266"/>
    </location>
    <ligand>
        <name>NAD(+)</name>
        <dbReference type="ChEBI" id="CHEBI:57540"/>
    </ligand>
</feature>
<dbReference type="Pfam" id="PF07992">
    <property type="entry name" value="Pyr_redox_2"/>
    <property type="match status" value="1"/>
</dbReference>
<feature type="binding site" evidence="8">
    <location>
        <position position="307"/>
    </location>
    <ligand>
        <name>FAD</name>
        <dbReference type="ChEBI" id="CHEBI:57692"/>
    </ligand>
</feature>
<protein>
    <submittedName>
        <fullName evidence="13">FAD-dependent pyridine nucleotide-disulfide oxidoreductase</fullName>
    </submittedName>
</protein>
<feature type="disulfide bond" description="Redox-active" evidence="9">
    <location>
        <begin position="41"/>
        <end position="46"/>
    </location>
</feature>
<keyword evidence="7 10" id="KW-0676">Redox-active center</keyword>
<dbReference type="PANTHER" id="PTHR22912">
    <property type="entry name" value="DISULFIDE OXIDOREDUCTASE"/>
    <property type="match status" value="1"/>
</dbReference>
<evidence type="ECO:0000256" key="8">
    <source>
        <dbReference type="PIRSR" id="PIRSR000350-3"/>
    </source>
</evidence>
<dbReference type="Proteomes" id="UP000245125">
    <property type="component" value="Unassembled WGS sequence"/>
</dbReference>
<keyword evidence="6" id="KW-1015">Disulfide bond</keyword>
<dbReference type="PRINTS" id="PR00411">
    <property type="entry name" value="PNDRDTASEI"/>
</dbReference>
<dbReference type="Pfam" id="PF02852">
    <property type="entry name" value="Pyr_redox_dim"/>
    <property type="match status" value="1"/>
</dbReference>
<evidence type="ECO:0000256" key="10">
    <source>
        <dbReference type="RuleBase" id="RU003691"/>
    </source>
</evidence>
<dbReference type="PROSITE" id="PS00076">
    <property type="entry name" value="PYRIDINE_REDOX_1"/>
    <property type="match status" value="1"/>
</dbReference>
<dbReference type="PRINTS" id="PR00368">
    <property type="entry name" value="FADPNR"/>
</dbReference>
<dbReference type="OrthoDB" id="9807946at2"/>
<organism evidence="13 14">
    <name type="scientific">Candidatus Sulfobium mesophilum</name>
    <dbReference type="NCBI Taxonomy" id="2016548"/>
    <lineage>
        <taxon>Bacteria</taxon>
        <taxon>Pseudomonadati</taxon>
        <taxon>Nitrospirota</taxon>
        <taxon>Nitrospiria</taxon>
        <taxon>Nitrospirales</taxon>
        <taxon>Nitrospiraceae</taxon>
        <taxon>Candidatus Sulfobium</taxon>
    </lineage>
</organism>
<dbReference type="PANTHER" id="PTHR22912:SF151">
    <property type="entry name" value="DIHYDROLIPOYL DEHYDROGENASE, MITOCHONDRIAL"/>
    <property type="match status" value="1"/>
</dbReference>
<feature type="binding site" evidence="8">
    <location>
        <begin position="313"/>
        <end position="316"/>
    </location>
    <ligand>
        <name>FAD</name>
        <dbReference type="ChEBI" id="CHEBI:57692"/>
    </ligand>
</feature>
<dbReference type="Gene3D" id="3.30.390.30">
    <property type="match status" value="1"/>
</dbReference>
<evidence type="ECO:0000259" key="11">
    <source>
        <dbReference type="Pfam" id="PF02852"/>
    </source>
</evidence>
<evidence type="ECO:0000256" key="9">
    <source>
        <dbReference type="PIRSR" id="PIRSR000350-4"/>
    </source>
</evidence>
<feature type="binding site" evidence="8">
    <location>
        <begin position="175"/>
        <end position="182"/>
    </location>
    <ligand>
        <name>NAD(+)</name>
        <dbReference type="ChEBI" id="CHEBI:57540"/>
    </ligand>
</feature>